<feature type="domain" description="Thioredoxin" evidence="4">
    <location>
        <begin position="51"/>
        <end position="192"/>
    </location>
</feature>
<keyword evidence="3" id="KW-0812">Transmembrane</keyword>
<sequence>MAKREKKPTEPATDEAAGKSKTGLYVLGAAVAVAAVAGLVYFNNDNGPRDPNAPKVDPEMAALMEAGPLEDVVMGSADAPNTIVEYASMTCPHCAHFYTEVFPEVKEKYIDTGKARFIFREFPLDGLALAASMLARCAGNDRFYPVVDGLFETQETWAVPGEDGKEKLLFIAKQAGFSQESYDKCVGDKELGNKIIEQRRRAHEDFGVDATPSFFVNGKRLKGATLKDFEAAIDGSSSEGTPPPSG</sequence>
<dbReference type="PANTHER" id="PTHR13887:SF56">
    <property type="entry name" value="THIOREDOXIN-LIKE REDUCTASE RV2466C"/>
    <property type="match status" value="1"/>
</dbReference>
<feature type="transmembrane region" description="Helical" evidence="3">
    <location>
        <begin position="24"/>
        <end position="42"/>
    </location>
</feature>
<organism evidence="5 6">
    <name type="scientific">Methyloceanibacter superfactus</name>
    <dbReference type="NCBI Taxonomy" id="1774969"/>
    <lineage>
        <taxon>Bacteria</taxon>
        <taxon>Pseudomonadati</taxon>
        <taxon>Pseudomonadota</taxon>
        <taxon>Alphaproteobacteria</taxon>
        <taxon>Hyphomicrobiales</taxon>
        <taxon>Hyphomicrobiaceae</taxon>
        <taxon>Methyloceanibacter</taxon>
    </lineage>
</organism>
<comment type="caution">
    <text evidence="5">The sequence shown here is derived from an EMBL/GenBank/DDBJ whole genome shotgun (WGS) entry which is preliminary data.</text>
</comment>
<evidence type="ECO:0000313" key="5">
    <source>
        <dbReference type="EMBL" id="ODR93759.1"/>
    </source>
</evidence>
<evidence type="ECO:0000256" key="3">
    <source>
        <dbReference type="SAM" id="Phobius"/>
    </source>
</evidence>
<dbReference type="OrthoDB" id="8478320at2"/>
<evidence type="ECO:0000313" key="6">
    <source>
        <dbReference type="Proteomes" id="UP000094472"/>
    </source>
</evidence>
<dbReference type="InterPro" id="IPR013766">
    <property type="entry name" value="Thioredoxin_domain"/>
</dbReference>
<dbReference type="AlphaFoldDB" id="A0A1E3VJQ8"/>
<evidence type="ECO:0000259" key="4">
    <source>
        <dbReference type="PROSITE" id="PS51352"/>
    </source>
</evidence>
<dbReference type="STRING" id="1774969.AUC69_04150"/>
<name>A0A1E3VJQ8_9HYPH</name>
<keyword evidence="6" id="KW-1185">Reference proteome</keyword>
<reference evidence="5 6" key="1">
    <citation type="journal article" date="2016" name="Environ. Microbiol.">
        <title>New Methyloceanibacter diversity from North Sea sediments includes methanotroph containing solely the soluble methane monooxygenase.</title>
        <authorList>
            <person name="Vekeman B."/>
            <person name="Kerckhof F.M."/>
            <person name="Cremers G."/>
            <person name="de Vos P."/>
            <person name="Vandamme P."/>
            <person name="Boon N."/>
            <person name="Op den Camp H.J."/>
            <person name="Heylen K."/>
        </authorList>
    </citation>
    <scope>NUCLEOTIDE SEQUENCE [LARGE SCALE GENOMIC DNA]</scope>
    <source>
        <strain evidence="5 6">R-67175</strain>
    </source>
</reference>
<dbReference type="PANTHER" id="PTHR13887">
    <property type="entry name" value="GLUTATHIONE S-TRANSFERASE KAPPA"/>
    <property type="match status" value="1"/>
</dbReference>
<dbReference type="Proteomes" id="UP000094472">
    <property type="component" value="Unassembled WGS sequence"/>
</dbReference>
<keyword evidence="3" id="KW-1133">Transmembrane helix</keyword>
<accession>A0A1E3VJQ8</accession>
<dbReference type="Pfam" id="PF13462">
    <property type="entry name" value="Thioredoxin_4"/>
    <property type="match status" value="1"/>
</dbReference>
<proteinExistence type="inferred from homology"/>
<comment type="function">
    <text evidence="1">May be required for disulfide bond formation in some proteins.</text>
</comment>
<comment type="similarity">
    <text evidence="2">Belongs to the thioredoxin family. DsbA subfamily.</text>
</comment>
<dbReference type="SUPFAM" id="SSF52833">
    <property type="entry name" value="Thioredoxin-like"/>
    <property type="match status" value="1"/>
</dbReference>
<evidence type="ECO:0000256" key="2">
    <source>
        <dbReference type="ARBA" id="ARBA00005791"/>
    </source>
</evidence>
<dbReference type="RefSeq" id="WP_069442934.1">
    <property type="nucleotide sequence ID" value="NZ_LPWF01000037.1"/>
</dbReference>
<gene>
    <name evidence="5" type="ORF">AUC69_04150</name>
</gene>
<keyword evidence="3" id="KW-0472">Membrane</keyword>
<protein>
    <recommendedName>
        <fullName evidence="4">Thioredoxin domain-containing protein</fullName>
    </recommendedName>
</protein>
<dbReference type="InterPro" id="IPR036249">
    <property type="entry name" value="Thioredoxin-like_sf"/>
</dbReference>
<dbReference type="PROSITE" id="PS51352">
    <property type="entry name" value="THIOREDOXIN_2"/>
    <property type="match status" value="1"/>
</dbReference>
<dbReference type="InterPro" id="IPR012336">
    <property type="entry name" value="Thioredoxin-like_fold"/>
</dbReference>
<evidence type="ECO:0000256" key="1">
    <source>
        <dbReference type="ARBA" id="ARBA00003565"/>
    </source>
</evidence>
<dbReference type="CDD" id="cd02972">
    <property type="entry name" value="DsbA_family"/>
    <property type="match status" value="1"/>
</dbReference>
<dbReference type="EMBL" id="LPWF01000037">
    <property type="protein sequence ID" value="ODR93759.1"/>
    <property type="molecule type" value="Genomic_DNA"/>
</dbReference>
<dbReference type="Gene3D" id="3.40.30.10">
    <property type="entry name" value="Glutaredoxin"/>
    <property type="match status" value="1"/>
</dbReference>